<evidence type="ECO:0000313" key="2">
    <source>
        <dbReference type="Proteomes" id="UP000263040"/>
    </source>
</evidence>
<organism evidence="1 2">
    <name type="scientific">Arcobacter suis CECT 7833</name>
    <dbReference type="NCBI Taxonomy" id="663365"/>
    <lineage>
        <taxon>Bacteria</taxon>
        <taxon>Pseudomonadati</taxon>
        <taxon>Campylobacterota</taxon>
        <taxon>Epsilonproteobacteria</taxon>
        <taxon>Campylobacterales</taxon>
        <taxon>Arcobacteraceae</taxon>
        <taxon>Arcobacter</taxon>
    </lineage>
</organism>
<protein>
    <recommendedName>
        <fullName evidence="3">Guanylate cyclase domain-containing protein</fullName>
    </recommendedName>
</protein>
<accession>A0AAD0SPE2</accession>
<evidence type="ECO:0000313" key="1">
    <source>
        <dbReference type="EMBL" id="AXX89211.1"/>
    </source>
</evidence>
<gene>
    <name evidence="1" type="ORF">ASUIS_0715</name>
</gene>
<keyword evidence="2" id="KW-1185">Reference proteome</keyword>
<reference evidence="1 2" key="1">
    <citation type="submission" date="2018-08" db="EMBL/GenBank/DDBJ databases">
        <title>Complete genome of the Arcobacter suis type strain LMG 26152.</title>
        <authorList>
            <person name="Miller W.G."/>
            <person name="Yee E."/>
            <person name="Bono J.L."/>
        </authorList>
    </citation>
    <scope>NUCLEOTIDE SEQUENCE [LARGE SCALE GENOMIC DNA]</scope>
    <source>
        <strain evidence="1 2">CECT 7833</strain>
    </source>
</reference>
<evidence type="ECO:0008006" key="3">
    <source>
        <dbReference type="Google" id="ProtNLM"/>
    </source>
</evidence>
<dbReference type="AlphaFoldDB" id="A0AAD0SPE2"/>
<sequence length="257" mass="30131">MKYENSYVAFLDVLGFKKLVFSKSKEDKKKIESYFEIVKSEISSLKTVDAKQDINYIVISDSIIISIEQSQDETQKIENLRQLCIAVGKIQCKLALHNIWLRGAISSGETYIDSEEKQIVGAGYINAYLLEANHAIVPRVIIDNKIIYELKLDSSDVLINKLNRTKHQYLFQWNWYGNHMIKIEKDIPLFINYFHNIGNDDLLMVMNNIQENIYSDVTLYKKFKWVSDYLISYLYHKEKQLGSSMAYHEYIRLLETL</sequence>
<dbReference type="RefSeq" id="WP_118885765.1">
    <property type="nucleotide sequence ID" value="NZ_CP032100.1"/>
</dbReference>
<name>A0AAD0SPE2_9BACT</name>
<dbReference type="Proteomes" id="UP000263040">
    <property type="component" value="Chromosome"/>
</dbReference>
<dbReference type="KEGG" id="asui:ASUIS_0715"/>
<proteinExistence type="predicted"/>
<dbReference type="EMBL" id="CP032100">
    <property type="protein sequence ID" value="AXX89211.1"/>
    <property type="molecule type" value="Genomic_DNA"/>
</dbReference>